<gene>
    <name evidence="1" type="primary">spoIIR</name>
    <name evidence="1" type="ORF">CWE10_01490</name>
</gene>
<dbReference type="Proteomes" id="UP000732377">
    <property type="component" value="Unassembled WGS sequence"/>
</dbReference>
<reference evidence="1" key="1">
    <citation type="submission" date="2017-11" db="EMBL/GenBank/DDBJ databases">
        <title>Three new genomes from thermophilic consortium.</title>
        <authorList>
            <person name="Quaggio R."/>
            <person name="Amgarten D."/>
            <person name="Setubal J.C."/>
        </authorList>
    </citation>
    <scope>NUCLEOTIDE SEQUENCE</scope>
    <source>
        <strain evidence="1">ZCTH01-B2</strain>
    </source>
</reference>
<dbReference type="EMBL" id="PIUK01000006">
    <property type="protein sequence ID" value="MBY6274882.1"/>
    <property type="molecule type" value="Genomic_DNA"/>
</dbReference>
<comment type="caution">
    <text evidence="1">The sequence shown here is derived from an EMBL/GenBank/DDBJ whole genome shotgun (WGS) entry which is preliminary data.</text>
</comment>
<dbReference type="NCBIfam" id="TIGR02837">
    <property type="entry name" value="spore_II_R"/>
    <property type="match status" value="1"/>
</dbReference>
<dbReference type="AlphaFoldDB" id="A0A953LIM7"/>
<dbReference type="InterPro" id="IPR014202">
    <property type="entry name" value="Spore_II_R"/>
</dbReference>
<protein>
    <submittedName>
        <fullName evidence="1">Stage II sporulation protein R</fullName>
    </submittedName>
</protein>
<organism evidence="1 2">
    <name type="scientific">Symbiobacterium thermophilum</name>
    <dbReference type="NCBI Taxonomy" id="2734"/>
    <lineage>
        <taxon>Bacteria</taxon>
        <taxon>Bacillati</taxon>
        <taxon>Bacillota</taxon>
        <taxon>Clostridia</taxon>
        <taxon>Eubacteriales</taxon>
        <taxon>Symbiobacteriaceae</taxon>
        <taxon>Symbiobacterium</taxon>
    </lineage>
</organism>
<dbReference type="RefSeq" id="WP_273377567.1">
    <property type="nucleotide sequence ID" value="NZ_PIUK01000006.1"/>
</dbReference>
<evidence type="ECO:0000313" key="1">
    <source>
        <dbReference type="EMBL" id="MBY6274882.1"/>
    </source>
</evidence>
<proteinExistence type="predicted"/>
<evidence type="ECO:0000313" key="2">
    <source>
        <dbReference type="Proteomes" id="UP000732377"/>
    </source>
</evidence>
<sequence length="213" mass="22219">MNRKLITGWLLIVLGLGQAGGGVLLAAAARAEDAALADPNLVRIHVIAHSDSPEEQALKLAVRDAVLDRLRPALSGARSRAEAEARIAALLPELEQAARAVAAAWGAAHPVRAELGTYAFPGKGYGDLYLPAGRYRALRILIGDAAGANFWCLVYPSFCYTIREVQVPPTEAVGTTLPEGCADGCAGSCTGRYPEPWAEGCPGICTAGCVSPL</sequence>
<accession>A0A953LIM7</accession>
<name>A0A953LIM7_SYMTR</name>
<dbReference type="Pfam" id="PF09551">
    <property type="entry name" value="Spore_II_R"/>
    <property type="match status" value="1"/>
</dbReference>